<dbReference type="Gene3D" id="3.50.50.60">
    <property type="entry name" value="FAD/NAD(P)-binding domain"/>
    <property type="match status" value="2"/>
</dbReference>
<proteinExistence type="predicted"/>
<evidence type="ECO:0000313" key="3">
    <source>
        <dbReference type="EMBL" id="GAA3935785.1"/>
    </source>
</evidence>
<dbReference type="InterPro" id="IPR006076">
    <property type="entry name" value="FAD-dep_OxRdtase"/>
</dbReference>
<feature type="domain" description="FAD dependent oxidoreductase" evidence="2">
    <location>
        <begin position="7"/>
        <end position="364"/>
    </location>
</feature>
<evidence type="ECO:0000313" key="4">
    <source>
        <dbReference type="Proteomes" id="UP001501000"/>
    </source>
</evidence>
<protein>
    <recommendedName>
        <fullName evidence="2">FAD dependent oxidoreductase domain-containing protein</fullName>
    </recommendedName>
</protein>
<gene>
    <name evidence="3" type="ORF">GCM10022244_50300</name>
</gene>
<dbReference type="PANTHER" id="PTHR13847:SF289">
    <property type="entry name" value="GLYCINE OXIDASE"/>
    <property type="match status" value="1"/>
</dbReference>
<name>A0ABP7N3C3_9ACTN</name>
<dbReference type="Gene3D" id="3.30.9.10">
    <property type="entry name" value="D-Amino Acid Oxidase, subunit A, domain 2"/>
    <property type="match status" value="1"/>
</dbReference>
<organism evidence="3 4">
    <name type="scientific">Streptomyces gulbargensis</name>
    <dbReference type="NCBI Taxonomy" id="364901"/>
    <lineage>
        <taxon>Bacteria</taxon>
        <taxon>Bacillati</taxon>
        <taxon>Actinomycetota</taxon>
        <taxon>Actinomycetes</taxon>
        <taxon>Kitasatosporales</taxon>
        <taxon>Streptomycetaceae</taxon>
        <taxon>Streptomyces</taxon>
    </lineage>
</organism>
<comment type="caution">
    <text evidence="3">The sequence shown here is derived from an EMBL/GenBank/DDBJ whole genome shotgun (WGS) entry which is preliminary data.</text>
</comment>
<reference evidence="4" key="1">
    <citation type="journal article" date="2019" name="Int. J. Syst. Evol. Microbiol.">
        <title>The Global Catalogue of Microorganisms (GCM) 10K type strain sequencing project: providing services to taxonomists for standard genome sequencing and annotation.</title>
        <authorList>
            <consortium name="The Broad Institute Genomics Platform"/>
            <consortium name="The Broad Institute Genome Sequencing Center for Infectious Disease"/>
            <person name="Wu L."/>
            <person name="Ma J."/>
        </authorList>
    </citation>
    <scope>NUCLEOTIDE SEQUENCE [LARGE SCALE GENOMIC DNA]</scope>
    <source>
        <strain evidence="4">JCM 16956</strain>
    </source>
</reference>
<dbReference type="RefSeq" id="WP_345286670.1">
    <property type="nucleotide sequence ID" value="NZ_BAABAJ010000022.1"/>
</dbReference>
<dbReference type="Pfam" id="PF01266">
    <property type="entry name" value="DAO"/>
    <property type="match status" value="1"/>
</dbReference>
<keyword evidence="1" id="KW-0560">Oxidoreductase</keyword>
<accession>A0ABP7N3C3</accession>
<dbReference type="Proteomes" id="UP001501000">
    <property type="component" value="Unassembled WGS sequence"/>
</dbReference>
<dbReference type="SUPFAM" id="SSF51905">
    <property type="entry name" value="FAD/NAD(P)-binding domain"/>
    <property type="match status" value="1"/>
</dbReference>
<evidence type="ECO:0000256" key="1">
    <source>
        <dbReference type="ARBA" id="ARBA00023002"/>
    </source>
</evidence>
<evidence type="ECO:0000259" key="2">
    <source>
        <dbReference type="Pfam" id="PF01266"/>
    </source>
</evidence>
<dbReference type="EMBL" id="BAABAJ010000022">
    <property type="protein sequence ID" value="GAA3935785.1"/>
    <property type="molecule type" value="Genomic_DNA"/>
</dbReference>
<dbReference type="PANTHER" id="PTHR13847">
    <property type="entry name" value="SARCOSINE DEHYDROGENASE-RELATED"/>
    <property type="match status" value="1"/>
</dbReference>
<dbReference type="InterPro" id="IPR036188">
    <property type="entry name" value="FAD/NAD-bd_sf"/>
</dbReference>
<sequence>MTGPRDDLLIIGGGMVGTTAAWAAARHAPGSRIVLVDRGEPGGGTSAHSAALIVPYAPDAAHRALMGEAAALLAETPLAGFQRTVPMLFVTAQDNVTTAAGRFLGSPLPVADATRLAALHAAYPDLRLGRGETVLDAGDRCTLLDVPAWITAVLDGTTPDAPAPRVLTRTTVTRVRADGDGWAADTADGSVLRARRVLLATGPWPAPEIVCDADAVTTSVTDPVTSQGEPSAATTTKLVAALHLAPGALRDRPHTPGVVFLDDDLFVLPGATPLVSFAARRILADGEDPRAGLPADEKAEGVRALARRLPALARQVTGGRCFPDTYTPGRLPVVDRPAAAPGLVRITGCSGSGVRFAPALAARAVRLLDTPHDQPTTPRLLASSGATS</sequence>
<keyword evidence="4" id="KW-1185">Reference proteome</keyword>